<feature type="region of interest" description="Disordered" evidence="2">
    <location>
        <begin position="1"/>
        <end position="22"/>
    </location>
</feature>
<evidence type="ECO:0000256" key="1">
    <source>
        <dbReference type="ARBA" id="ARBA00023186"/>
    </source>
</evidence>
<dbReference type="Gene3D" id="1.10.3480.10">
    <property type="entry name" value="TorD-like"/>
    <property type="match status" value="1"/>
</dbReference>
<protein>
    <submittedName>
        <fullName evidence="3">Chaperone TorD involved in molybdoenzyme TorA maturation</fullName>
    </submittedName>
</protein>
<keyword evidence="1" id="KW-0143">Chaperone</keyword>
<dbReference type="AlphaFoldDB" id="A0A1I6IJA2"/>
<dbReference type="OrthoDB" id="320758at2157"/>
<dbReference type="InterPro" id="IPR050289">
    <property type="entry name" value="TorD/DmsD_chaperones"/>
</dbReference>
<organism evidence="3 4">
    <name type="scientific">Halogeometricum rufum</name>
    <dbReference type="NCBI Taxonomy" id="553469"/>
    <lineage>
        <taxon>Archaea</taxon>
        <taxon>Methanobacteriati</taxon>
        <taxon>Methanobacteriota</taxon>
        <taxon>Stenosarchaea group</taxon>
        <taxon>Halobacteria</taxon>
        <taxon>Halobacteriales</taxon>
        <taxon>Haloferacaceae</taxon>
        <taxon>Halogeometricum</taxon>
    </lineage>
</organism>
<evidence type="ECO:0000313" key="4">
    <source>
        <dbReference type="Proteomes" id="UP000198531"/>
    </source>
</evidence>
<dbReference type="RefSeq" id="WP_089809704.1">
    <property type="nucleotide sequence ID" value="NZ_FOYT01000003.1"/>
</dbReference>
<reference evidence="4" key="1">
    <citation type="submission" date="2016-10" db="EMBL/GenBank/DDBJ databases">
        <authorList>
            <person name="Varghese N."/>
            <person name="Submissions S."/>
        </authorList>
    </citation>
    <scope>NUCLEOTIDE SEQUENCE [LARGE SCALE GENOMIC DNA]</scope>
    <source>
        <strain evidence="4">CGMCC 1.7736</strain>
    </source>
</reference>
<proteinExistence type="predicted"/>
<dbReference type="STRING" id="553469.SAMN04487947_3346"/>
<dbReference type="InterPro" id="IPR036411">
    <property type="entry name" value="TorD-like_sf"/>
</dbReference>
<dbReference type="Proteomes" id="UP000198531">
    <property type="component" value="Unassembled WGS sequence"/>
</dbReference>
<dbReference type="EMBL" id="FOYT01000003">
    <property type="protein sequence ID" value="SFR66754.1"/>
    <property type="molecule type" value="Genomic_DNA"/>
</dbReference>
<dbReference type="Pfam" id="PF02613">
    <property type="entry name" value="Nitrate_red_del"/>
    <property type="match status" value="1"/>
</dbReference>
<dbReference type="PANTHER" id="PTHR34227">
    <property type="entry name" value="CHAPERONE PROTEIN YCDY"/>
    <property type="match status" value="1"/>
</dbReference>
<gene>
    <name evidence="3" type="ORF">SAMN04487947_3346</name>
</gene>
<evidence type="ECO:0000256" key="2">
    <source>
        <dbReference type="SAM" id="MobiDB-lite"/>
    </source>
</evidence>
<keyword evidence="4" id="KW-1185">Reference proteome</keyword>
<dbReference type="PANTHER" id="PTHR34227:SF1">
    <property type="entry name" value="DIMETHYL SULFOXIDE REDUCTASE CHAPERONE-RELATED"/>
    <property type="match status" value="1"/>
</dbReference>
<evidence type="ECO:0000313" key="3">
    <source>
        <dbReference type="EMBL" id="SFR66754.1"/>
    </source>
</evidence>
<accession>A0A1I6IJA2</accession>
<dbReference type="InterPro" id="IPR020945">
    <property type="entry name" value="DMSO/NO3_reduct_chaperone"/>
</dbReference>
<dbReference type="SUPFAM" id="SSF89155">
    <property type="entry name" value="TorD-like"/>
    <property type="match status" value="1"/>
</dbReference>
<name>A0A1I6IJA2_9EURY</name>
<sequence length="195" mass="21998">MTEQTNAPRERDRPAALDTESDELQSAVAATYAVLAECWREPTEQLVEVAHAGELAPVVGDVGSVDLRDLRTEYTRLFIGPAGPPCPPYESVYRDGEAPDELGPVKGPATMAVTRWYREFGVQPAPDHPDLPDHLATELEFTAYLAEQGFDDRLDQFLDEHLRQWADEFLTRVERETREPFYTALAETTREVVHQ</sequence>